<dbReference type="InterPro" id="IPR029044">
    <property type="entry name" value="Nucleotide-diphossugar_trans"/>
</dbReference>
<evidence type="ECO:0000313" key="2">
    <source>
        <dbReference type="EMBL" id="PDX81464.1"/>
    </source>
</evidence>
<protein>
    <recommendedName>
        <fullName evidence="1">Glycosyltransferase 2-like domain-containing protein</fullName>
    </recommendedName>
</protein>
<dbReference type="AlphaFoldDB" id="A0A2A7AQK4"/>
<dbReference type="SUPFAM" id="SSF53448">
    <property type="entry name" value="Nucleotide-diphospho-sugar transferases"/>
    <property type="match status" value="1"/>
</dbReference>
<sequence length="76" mass="8779">MAGLLRKWDRVHEEMREDSLTTTPKISVIIPVYNVEDYLRPCLDSMIDQTVAAAVNILREYRPELLTEPTAEKEGF</sequence>
<dbReference type="Gene3D" id="3.90.550.10">
    <property type="entry name" value="Spore Coat Polysaccharide Biosynthesis Protein SpsA, Chain A"/>
    <property type="match status" value="1"/>
</dbReference>
<feature type="domain" description="Glycosyltransferase 2-like" evidence="1">
    <location>
        <begin position="27"/>
        <end position="50"/>
    </location>
</feature>
<dbReference type="Proteomes" id="UP000220005">
    <property type="component" value="Unassembled WGS sequence"/>
</dbReference>
<dbReference type="Pfam" id="PF00535">
    <property type="entry name" value="Glycos_transf_2"/>
    <property type="match status" value="1"/>
</dbReference>
<gene>
    <name evidence="2" type="ORF">CGS58_07165</name>
</gene>
<proteinExistence type="predicted"/>
<dbReference type="EMBL" id="NMTY01000015">
    <property type="protein sequence ID" value="PDX81464.1"/>
    <property type="molecule type" value="Genomic_DNA"/>
</dbReference>
<comment type="caution">
    <text evidence="2">The sequence shown here is derived from an EMBL/GenBank/DDBJ whole genome shotgun (WGS) entry which is preliminary data.</text>
</comment>
<name>A0A2A7AQK4_9FIRM</name>
<dbReference type="InterPro" id="IPR001173">
    <property type="entry name" value="Glyco_trans_2-like"/>
</dbReference>
<evidence type="ECO:0000259" key="1">
    <source>
        <dbReference type="Pfam" id="PF00535"/>
    </source>
</evidence>
<reference evidence="2 3" key="1">
    <citation type="journal article" date="2017" name="Front. Microbiol.">
        <title>New Insights into the Diversity of the Genus Faecalibacterium.</title>
        <authorList>
            <person name="Benevides L."/>
            <person name="Burman S."/>
            <person name="Martin R."/>
            <person name="Robert V."/>
            <person name="Thomas M."/>
            <person name="Miquel S."/>
            <person name="Chain F."/>
            <person name="Sokol H."/>
            <person name="Bermudez-Humaran L.G."/>
            <person name="Morrison M."/>
            <person name="Langella P."/>
            <person name="Azevedo V.A."/>
            <person name="Chatel J.M."/>
            <person name="Soares S."/>
        </authorList>
    </citation>
    <scope>NUCLEOTIDE SEQUENCE [LARGE SCALE GENOMIC DNA]</scope>
    <source>
        <strain evidence="2 3">CNCM I 4575</strain>
    </source>
</reference>
<accession>A0A2A7AQK4</accession>
<organism evidence="2 3">
    <name type="scientific">Faecalibacterium prausnitzii</name>
    <dbReference type="NCBI Taxonomy" id="853"/>
    <lineage>
        <taxon>Bacteria</taxon>
        <taxon>Bacillati</taxon>
        <taxon>Bacillota</taxon>
        <taxon>Clostridia</taxon>
        <taxon>Eubacteriales</taxon>
        <taxon>Oscillospiraceae</taxon>
        <taxon>Faecalibacterium</taxon>
    </lineage>
</organism>
<evidence type="ECO:0000313" key="3">
    <source>
        <dbReference type="Proteomes" id="UP000220005"/>
    </source>
</evidence>